<feature type="compositionally biased region" description="Polar residues" evidence="1">
    <location>
        <begin position="1"/>
        <end position="12"/>
    </location>
</feature>
<dbReference type="InterPro" id="IPR014955">
    <property type="entry name" value="DUF1826"/>
</dbReference>
<accession>A0A1Q9EE86</accession>
<dbReference type="Proteomes" id="UP000186817">
    <property type="component" value="Unassembled WGS sequence"/>
</dbReference>
<comment type="caution">
    <text evidence="2">The sequence shown here is derived from an EMBL/GenBank/DDBJ whole genome shotgun (WGS) entry which is preliminary data.</text>
</comment>
<dbReference type="AlphaFoldDB" id="A0A1Q9EE86"/>
<name>A0A1Q9EE86_SYMMI</name>
<dbReference type="OrthoDB" id="539419at2759"/>
<dbReference type="EMBL" id="LSRX01000177">
    <property type="protein sequence ID" value="OLQ05711.1"/>
    <property type="molecule type" value="Genomic_DNA"/>
</dbReference>
<evidence type="ECO:0000313" key="2">
    <source>
        <dbReference type="EMBL" id="OLQ05711.1"/>
    </source>
</evidence>
<gene>
    <name evidence="2" type="ORF">AK812_SmicGene11065</name>
</gene>
<evidence type="ECO:0000313" key="3">
    <source>
        <dbReference type="Proteomes" id="UP000186817"/>
    </source>
</evidence>
<proteinExistence type="predicted"/>
<reference evidence="2 3" key="1">
    <citation type="submission" date="2016-02" db="EMBL/GenBank/DDBJ databases">
        <title>Genome analysis of coral dinoflagellate symbionts highlights evolutionary adaptations to a symbiotic lifestyle.</title>
        <authorList>
            <person name="Aranda M."/>
            <person name="Li Y."/>
            <person name="Liew Y.J."/>
            <person name="Baumgarten S."/>
            <person name="Simakov O."/>
            <person name="Wilson M."/>
            <person name="Piel J."/>
            <person name="Ashoor H."/>
            <person name="Bougouffa S."/>
            <person name="Bajic V.B."/>
            <person name="Ryu T."/>
            <person name="Ravasi T."/>
            <person name="Bayer T."/>
            <person name="Micklem G."/>
            <person name="Kim H."/>
            <person name="Bhak J."/>
            <person name="Lajeunesse T.C."/>
            <person name="Voolstra C.R."/>
        </authorList>
    </citation>
    <scope>NUCLEOTIDE SEQUENCE [LARGE SCALE GENOMIC DNA]</scope>
    <source>
        <strain evidence="2 3">CCMP2467</strain>
    </source>
</reference>
<protein>
    <submittedName>
        <fullName evidence="2">Uncharacterized protein</fullName>
    </submittedName>
</protein>
<feature type="region of interest" description="Disordered" evidence="1">
    <location>
        <begin position="1"/>
        <end position="20"/>
    </location>
</feature>
<organism evidence="2 3">
    <name type="scientific">Symbiodinium microadriaticum</name>
    <name type="common">Dinoflagellate</name>
    <name type="synonym">Zooxanthella microadriatica</name>
    <dbReference type="NCBI Taxonomy" id="2951"/>
    <lineage>
        <taxon>Eukaryota</taxon>
        <taxon>Sar</taxon>
        <taxon>Alveolata</taxon>
        <taxon>Dinophyceae</taxon>
        <taxon>Suessiales</taxon>
        <taxon>Symbiodiniaceae</taxon>
        <taxon>Symbiodinium</taxon>
    </lineage>
</organism>
<evidence type="ECO:0000256" key="1">
    <source>
        <dbReference type="SAM" id="MobiDB-lite"/>
    </source>
</evidence>
<sequence>MAKVISQTSTARRTLEPVEPLLEPPVKRTKVSLPAGPLLQASSYRDWLRPDALEYKGLLLERRAWWKDCQEAVDRSANRGEFGAEEEISRRVANGPNFLGDLAKVAEEVVGKVTLPEDVCAAVRKDFCELGEVIAKLCPWSNRFDFKLEIIGERSCSRWHRDNYAARAIISYNSAGTMYTADENVDFWELENCGNNACIIKDNSQIRSVNVGDVLLMKGQKFPEGATGLVHKSAEVLYHQDGPVVNRLVLKVGVPGPEL</sequence>
<dbReference type="Pfam" id="PF08856">
    <property type="entry name" value="DUF1826"/>
    <property type="match status" value="1"/>
</dbReference>
<keyword evidence="3" id="KW-1185">Reference proteome</keyword>